<proteinExistence type="predicted"/>
<dbReference type="Proteomes" id="UP000626109">
    <property type="component" value="Unassembled WGS sequence"/>
</dbReference>
<dbReference type="EMBL" id="CAJNNW010008298">
    <property type="protein sequence ID" value="CAE8649893.1"/>
    <property type="molecule type" value="Genomic_DNA"/>
</dbReference>
<gene>
    <name evidence="1" type="ORF">PGLA1383_LOCUS29897</name>
    <name evidence="2" type="ORF">PGLA2088_LOCUS7824</name>
</gene>
<evidence type="ECO:0000313" key="1">
    <source>
        <dbReference type="EMBL" id="CAE8612098.1"/>
    </source>
</evidence>
<dbReference type="Proteomes" id="UP000654075">
    <property type="component" value="Unassembled WGS sequence"/>
</dbReference>
<organism evidence="1 3">
    <name type="scientific">Polarella glacialis</name>
    <name type="common">Dinoflagellate</name>
    <dbReference type="NCBI Taxonomy" id="89957"/>
    <lineage>
        <taxon>Eukaryota</taxon>
        <taxon>Sar</taxon>
        <taxon>Alveolata</taxon>
        <taxon>Dinophyceae</taxon>
        <taxon>Suessiales</taxon>
        <taxon>Suessiaceae</taxon>
        <taxon>Polarella</taxon>
    </lineage>
</organism>
<keyword evidence="3" id="KW-1185">Reference proteome</keyword>
<accession>A0A813FNA6</accession>
<evidence type="ECO:0000313" key="3">
    <source>
        <dbReference type="Proteomes" id="UP000654075"/>
    </source>
</evidence>
<sequence>MAHLVAAVDAMKLEQLRFRAALQAKMEDFVEQLDSPSFTLRMKAATDKMGLYTKFLQDNLQDTILANGEDRDRMLKSVQTIGDMGVELKETMRIKMPLLEDYAERCGHPTLATSETKGGKYLLDLCFQDKALCLDDPDSQHVGCCCAAVPAAGSFTIPAVPDGRRMQAGSSSMDLCAEAENVGKERMDALRAQLKKTEVGQQLLDGSEAELHQNYPEYFGRCGSSARRLEGGFLENMALKAAKAVGLAHDTKVPKLHCTPPSGNFEGPDGSEPMQTAFWSQSEVDTCDMLDTSHGTKMKTQDLADVCADFCGSESIPLIVGTVAFGFNKSAIDSLCVDSSIMATDESRVKQCLTEATAMNAVEITVAAAAASLMTLESAKLFYEASVRAMIPGTSSRPSRRTRCATVR</sequence>
<dbReference type="EMBL" id="CAJNNV010025081">
    <property type="protein sequence ID" value="CAE8612098.1"/>
    <property type="molecule type" value="Genomic_DNA"/>
</dbReference>
<dbReference type="AlphaFoldDB" id="A0A813FNA6"/>
<protein>
    <submittedName>
        <fullName evidence="1">Uncharacterized protein</fullName>
    </submittedName>
</protein>
<comment type="caution">
    <text evidence="1">The sequence shown here is derived from an EMBL/GenBank/DDBJ whole genome shotgun (WGS) entry which is preliminary data.</text>
</comment>
<evidence type="ECO:0000313" key="2">
    <source>
        <dbReference type="EMBL" id="CAE8649893.1"/>
    </source>
</evidence>
<name>A0A813FNA6_POLGL</name>
<reference evidence="1" key="1">
    <citation type="submission" date="2021-02" db="EMBL/GenBank/DDBJ databases">
        <authorList>
            <person name="Dougan E. K."/>
            <person name="Rhodes N."/>
            <person name="Thang M."/>
            <person name="Chan C."/>
        </authorList>
    </citation>
    <scope>NUCLEOTIDE SEQUENCE</scope>
</reference>